<dbReference type="PROSITE" id="PS00041">
    <property type="entry name" value="HTH_ARAC_FAMILY_1"/>
    <property type="match status" value="1"/>
</dbReference>
<dbReference type="GO" id="GO:0003700">
    <property type="term" value="F:DNA-binding transcription factor activity"/>
    <property type="evidence" value="ECO:0007669"/>
    <property type="project" value="InterPro"/>
</dbReference>
<evidence type="ECO:0000256" key="1">
    <source>
        <dbReference type="ARBA" id="ARBA00023015"/>
    </source>
</evidence>
<reference evidence="6" key="1">
    <citation type="journal article" date="2015" name="J. Biotechnol.">
        <title>Complete genome sequence of Streptomyces ambofaciens ATCC 23877, the spiramycin producer.</title>
        <authorList>
            <person name="Thibessard A."/>
            <person name="Haas D."/>
            <person name="Gerbaud C."/>
            <person name="Aigle B."/>
            <person name="Lautru S."/>
            <person name="Pernodet J.L."/>
            <person name="Leblond P."/>
        </authorList>
    </citation>
    <scope>NUCLEOTIDE SEQUENCE [LARGE SCALE GENOMIC DNA]</scope>
    <source>
        <strain evidence="6">ATCC 23877 / 3486 / DSM 40053 / JCM 4204 / NBRC 12836 / NRRL B-2516</strain>
    </source>
</reference>
<name>A0A0K2AQR4_STRA7</name>
<sequence>MSSNLQIPTSLVPSTGGPVRTVSRLIVIVLFEGVDLLDVTGPPEVFSLARRETDEAAGYDVVLAAETMDPVTTGAGVRVLPDTTFGALRTRAVDTLIVPGAVEVDDRGRVHPLTDPGVVERVRQLAARTRRVTSVCVGAHVLAAAGLLDGKRATTHWSTARQLAEDHPAVEVDADPIFIREGDVWTGAGISACLDLSLALVADDLGEDVALRVARQLVMYLKRPSGQSQFSVPLEQVSTTRRVEELRHHIMRHLAEPLTVADLAARAHVSDRQLTRIFKTELGTTPHAYIESARVEAARHQLESTDATLERVASACGFGSVDTLVRAFRRRLDTTPTEYRRRFRTTPA</sequence>
<dbReference type="Pfam" id="PF01965">
    <property type="entry name" value="DJ-1_PfpI"/>
    <property type="match status" value="1"/>
</dbReference>
<dbReference type="InterPro" id="IPR052158">
    <property type="entry name" value="INH-QAR"/>
</dbReference>
<accession>A0A0K2AQR4</accession>
<protein>
    <submittedName>
        <fullName evidence="5">Transcriptional regulator</fullName>
    </submittedName>
</protein>
<dbReference type="InterPro" id="IPR009057">
    <property type="entry name" value="Homeodomain-like_sf"/>
</dbReference>
<dbReference type="PROSITE" id="PS01124">
    <property type="entry name" value="HTH_ARAC_FAMILY_2"/>
    <property type="match status" value="1"/>
</dbReference>
<keyword evidence="3" id="KW-0804">Transcription</keyword>
<dbReference type="SUPFAM" id="SSF46689">
    <property type="entry name" value="Homeodomain-like"/>
    <property type="match status" value="2"/>
</dbReference>
<dbReference type="EMBL" id="CP012382">
    <property type="protein sequence ID" value="AKZ55450.1"/>
    <property type="molecule type" value="Genomic_DNA"/>
</dbReference>
<dbReference type="InterPro" id="IPR029062">
    <property type="entry name" value="Class_I_gatase-like"/>
</dbReference>
<dbReference type="SMART" id="SM00342">
    <property type="entry name" value="HTH_ARAC"/>
    <property type="match status" value="1"/>
</dbReference>
<gene>
    <name evidence="5" type="ORF">SAM23877_2401</name>
</gene>
<dbReference type="STRING" id="1889.SAM40697_2206"/>
<dbReference type="PANTHER" id="PTHR43130:SF3">
    <property type="entry name" value="HTH-TYPE TRANSCRIPTIONAL REGULATOR RV1931C"/>
    <property type="match status" value="1"/>
</dbReference>
<dbReference type="Gene3D" id="1.10.10.60">
    <property type="entry name" value="Homeodomain-like"/>
    <property type="match status" value="1"/>
</dbReference>
<evidence type="ECO:0000313" key="5">
    <source>
        <dbReference type="EMBL" id="AKZ55450.1"/>
    </source>
</evidence>
<dbReference type="InterPro" id="IPR018060">
    <property type="entry name" value="HTH_AraC"/>
</dbReference>
<dbReference type="Gene3D" id="3.40.50.880">
    <property type="match status" value="1"/>
</dbReference>
<dbReference type="Proteomes" id="UP000061018">
    <property type="component" value="Chromosome"/>
</dbReference>
<dbReference type="InterPro" id="IPR002818">
    <property type="entry name" value="DJ-1/PfpI"/>
</dbReference>
<dbReference type="Pfam" id="PF12833">
    <property type="entry name" value="HTH_18"/>
    <property type="match status" value="1"/>
</dbReference>
<keyword evidence="1" id="KW-0805">Transcription regulation</keyword>
<feature type="domain" description="HTH araC/xylS-type" evidence="4">
    <location>
        <begin position="244"/>
        <end position="342"/>
    </location>
</feature>
<dbReference type="PANTHER" id="PTHR43130">
    <property type="entry name" value="ARAC-FAMILY TRANSCRIPTIONAL REGULATOR"/>
    <property type="match status" value="1"/>
</dbReference>
<dbReference type="CDD" id="cd03137">
    <property type="entry name" value="GATase1_AraC_1"/>
    <property type="match status" value="1"/>
</dbReference>
<proteinExistence type="predicted"/>
<dbReference type="SUPFAM" id="SSF52317">
    <property type="entry name" value="Class I glutamine amidotransferase-like"/>
    <property type="match status" value="1"/>
</dbReference>
<dbReference type="InterPro" id="IPR018062">
    <property type="entry name" value="HTH_AraC-typ_CS"/>
</dbReference>
<evidence type="ECO:0000256" key="2">
    <source>
        <dbReference type="ARBA" id="ARBA00023125"/>
    </source>
</evidence>
<dbReference type="AlphaFoldDB" id="A0A0K2AQR4"/>
<dbReference type="GO" id="GO:0043565">
    <property type="term" value="F:sequence-specific DNA binding"/>
    <property type="evidence" value="ECO:0007669"/>
    <property type="project" value="InterPro"/>
</dbReference>
<evidence type="ECO:0000313" key="6">
    <source>
        <dbReference type="Proteomes" id="UP000061018"/>
    </source>
</evidence>
<evidence type="ECO:0000259" key="4">
    <source>
        <dbReference type="PROSITE" id="PS01124"/>
    </source>
</evidence>
<evidence type="ECO:0000256" key="3">
    <source>
        <dbReference type="ARBA" id="ARBA00023163"/>
    </source>
</evidence>
<keyword evidence="2" id="KW-0238">DNA-binding</keyword>
<organism evidence="5 6">
    <name type="scientific">Streptomyces ambofaciens (strain ATCC 23877 / 3486 / DSM 40053 / JCM 4204 / NBRC 12836 / NRRL B-2516)</name>
    <dbReference type="NCBI Taxonomy" id="278992"/>
    <lineage>
        <taxon>Bacteria</taxon>
        <taxon>Bacillati</taxon>
        <taxon>Actinomycetota</taxon>
        <taxon>Actinomycetes</taxon>
        <taxon>Kitasatosporales</taxon>
        <taxon>Streptomycetaceae</taxon>
        <taxon>Streptomyces</taxon>
    </lineage>
</organism>
<dbReference type="KEGG" id="samb:SAM23877_2401"/>